<dbReference type="GeneID" id="84573727"/>
<accession>A0A6H9XFY4</accession>
<comment type="caution">
    <text evidence="1">The sequence shown here is derived from an EMBL/GenBank/DDBJ whole genome shotgun (WGS) entry which is preliminary data.</text>
</comment>
<evidence type="ECO:0000313" key="1">
    <source>
        <dbReference type="EMBL" id="SPW28462.1"/>
    </source>
</evidence>
<protein>
    <submittedName>
        <fullName evidence="1">Uncharacterized protein</fullName>
    </submittedName>
</protein>
<dbReference type="EMBL" id="UARK01000011">
    <property type="protein sequence ID" value="SPW28462.1"/>
    <property type="molecule type" value="Genomic_DNA"/>
</dbReference>
<organism evidence="1 2">
    <name type="scientific">Corynebacterium matruchotii</name>
    <dbReference type="NCBI Taxonomy" id="43768"/>
    <lineage>
        <taxon>Bacteria</taxon>
        <taxon>Bacillati</taxon>
        <taxon>Actinomycetota</taxon>
        <taxon>Actinomycetes</taxon>
        <taxon>Mycobacteriales</taxon>
        <taxon>Corynebacteriaceae</taxon>
        <taxon>Corynebacterium</taxon>
    </lineage>
</organism>
<reference evidence="1 2" key="1">
    <citation type="submission" date="2018-06" db="EMBL/GenBank/DDBJ databases">
        <authorList>
            <consortium name="Pathogen Informatics"/>
            <person name="Doyle S."/>
        </authorList>
    </citation>
    <scope>NUCLEOTIDE SEQUENCE [LARGE SCALE GENOMIC DNA]</scope>
    <source>
        <strain evidence="1 2">NCTC10254</strain>
    </source>
</reference>
<sequence>MTLIHFTKAHSALVSTFTQVLSEFCGFQVPTPMLIDDWVVFYQTQLESEEGFYAHKYEGVHCLPFRLAINPAKFARQVAIDQAAALNEHILISSHELISNWLRDALANLEWAAYCAIDDEKVNPNDVGFDLILDGPKELKIRRWYRGEQDVLDKMLTQAA</sequence>
<gene>
    <name evidence="1" type="ORF">NCTC10254_01407</name>
</gene>
<dbReference type="RefSeq" id="WP_005525141.1">
    <property type="nucleotide sequence ID" value="NZ_CP050134.2"/>
</dbReference>
<dbReference type="Proteomes" id="UP000249886">
    <property type="component" value="Unassembled WGS sequence"/>
</dbReference>
<dbReference type="AlphaFoldDB" id="A0A6H9XFY4"/>
<name>A0A6H9XFY4_9CORY</name>
<proteinExistence type="predicted"/>
<evidence type="ECO:0000313" key="2">
    <source>
        <dbReference type="Proteomes" id="UP000249886"/>
    </source>
</evidence>